<sequence length="692" mass="77558">MKSLSFFTALSERQNNIQNNNTPTSGSATASDCFRFLFKRKRNILPVNGLPSWSRRFFCLLLSAFLCLVTLPFRTLYFMEPDDYLLNFIANGSYGWKYSENLVYIRTSVGYLLKGLYYLTGAVNWYAVLLLLVILCSFAVFYDILWLRTRSAAALLLTASLNFLPVPVFFTYTAGAFFSACAGLLLLDDGLFHRRGSNNTGTVELIAGIVFFYFGFALRKDTIVPELALCLPIAAYSFLHAIRSCTSIVKRGDGKMSSDGHSFRSSKTQNADGAACCEMSSRISNTKNAHSAISRRILPALLAGILLFGGDAVIQSKSYGSDTWRFFSSFNEARTSVVDYNRLSYGLHKTELENAGLSATDYDMLCSWKFADKKVFTIDGMTAAGKLARHSFSLPERVADARQNLQGANLRIFLLPAAAWIFLLFLNFARRRKRILRPILLSGLTLLMWYLLCAALLLYRMRFVTRVAAPLMMTAIIWILTAELGHEQAAPANRNVKPEQAVPASENEKPDTENSSGRKSVWKESCRNVICSVLAIVSLLLTVDMEITCTRDFLASTQDHRQEGNTAYQSVKEEVAADSSRLCIIDGYVLSMLYFYDRPVKDVLCTDTFQNIVRSGSWDSFSGRYYLQAENLNLSDPDRPLLSLVTDPETIFVSQDASLMQAFLSEQTGKNIQAEEKNTGTDIHIYRFRAIS</sequence>
<gene>
    <name evidence="3" type="ORF">FYJ60_09185</name>
</gene>
<dbReference type="AlphaFoldDB" id="A0A7X2P934"/>
<keyword evidence="2" id="KW-0812">Transmembrane</keyword>
<feature type="transmembrane region" description="Helical" evidence="2">
    <location>
        <begin position="440"/>
        <end position="461"/>
    </location>
</feature>
<feature type="transmembrane region" description="Helical" evidence="2">
    <location>
        <begin position="57"/>
        <end position="77"/>
    </location>
</feature>
<reference evidence="3 4" key="1">
    <citation type="submission" date="2019-08" db="EMBL/GenBank/DDBJ databases">
        <title>In-depth cultivation of the pig gut microbiome towards novel bacterial diversity and tailored functional studies.</title>
        <authorList>
            <person name="Wylensek D."/>
            <person name="Hitch T.C.A."/>
            <person name="Clavel T."/>
        </authorList>
    </citation>
    <scope>NUCLEOTIDE SEQUENCE [LARGE SCALE GENOMIC DNA]</scope>
    <source>
        <strain evidence="3 4">Oil+RF-744-WCA-WT-13</strain>
    </source>
</reference>
<dbReference type="Proteomes" id="UP000466864">
    <property type="component" value="Unassembled WGS sequence"/>
</dbReference>
<keyword evidence="2" id="KW-1133">Transmembrane helix</keyword>
<feature type="transmembrane region" description="Helical" evidence="2">
    <location>
        <begin position="199"/>
        <end position="217"/>
    </location>
</feature>
<feature type="transmembrane region" description="Helical" evidence="2">
    <location>
        <begin position="297"/>
        <end position="314"/>
    </location>
</feature>
<evidence type="ECO:0000256" key="2">
    <source>
        <dbReference type="SAM" id="Phobius"/>
    </source>
</evidence>
<protein>
    <recommendedName>
        <fullName evidence="5">Glycosyltransferase RgtA/B/C/D-like domain-containing protein</fullName>
    </recommendedName>
</protein>
<evidence type="ECO:0000313" key="3">
    <source>
        <dbReference type="EMBL" id="MST82488.1"/>
    </source>
</evidence>
<keyword evidence="4" id="KW-1185">Reference proteome</keyword>
<dbReference type="EMBL" id="VUMV01000006">
    <property type="protein sequence ID" value="MST82488.1"/>
    <property type="molecule type" value="Genomic_DNA"/>
</dbReference>
<feature type="transmembrane region" description="Helical" evidence="2">
    <location>
        <begin position="410"/>
        <end position="428"/>
    </location>
</feature>
<name>A0A7X2P934_9FIRM</name>
<feature type="transmembrane region" description="Helical" evidence="2">
    <location>
        <begin position="126"/>
        <end position="147"/>
    </location>
</feature>
<accession>A0A7X2P934</accession>
<feature type="region of interest" description="Disordered" evidence="1">
    <location>
        <begin position="495"/>
        <end position="518"/>
    </location>
</feature>
<proteinExistence type="predicted"/>
<evidence type="ECO:0008006" key="5">
    <source>
        <dbReference type="Google" id="ProtNLM"/>
    </source>
</evidence>
<evidence type="ECO:0000256" key="1">
    <source>
        <dbReference type="SAM" id="MobiDB-lite"/>
    </source>
</evidence>
<organism evidence="3 4">
    <name type="scientific">Bilifractor porci</name>
    <dbReference type="NCBI Taxonomy" id="2606636"/>
    <lineage>
        <taxon>Bacteria</taxon>
        <taxon>Bacillati</taxon>
        <taxon>Bacillota</taxon>
        <taxon>Clostridia</taxon>
        <taxon>Lachnospirales</taxon>
        <taxon>Lachnospiraceae</taxon>
        <taxon>Bilifractor</taxon>
    </lineage>
</organism>
<keyword evidence="2" id="KW-0472">Membrane</keyword>
<evidence type="ECO:0000313" key="4">
    <source>
        <dbReference type="Proteomes" id="UP000466864"/>
    </source>
</evidence>
<comment type="caution">
    <text evidence="3">The sequence shown here is derived from an EMBL/GenBank/DDBJ whole genome shotgun (WGS) entry which is preliminary data.</text>
</comment>
<dbReference type="RefSeq" id="WP_154458398.1">
    <property type="nucleotide sequence ID" value="NZ_VUMV01000006.1"/>
</dbReference>